<protein>
    <submittedName>
        <fullName evidence="5">MarR family transcriptional regulator</fullName>
    </submittedName>
</protein>
<proteinExistence type="predicted"/>
<dbReference type="InterPro" id="IPR039422">
    <property type="entry name" value="MarR/SlyA-like"/>
</dbReference>
<dbReference type="PANTHER" id="PTHR33164:SF104">
    <property type="entry name" value="TRANSCRIPTIONAL REGULATORY PROTEIN"/>
    <property type="match status" value="1"/>
</dbReference>
<dbReference type="InterPro" id="IPR000835">
    <property type="entry name" value="HTH_MarR-typ"/>
</dbReference>
<dbReference type="Pfam" id="PF01047">
    <property type="entry name" value="MarR"/>
    <property type="match status" value="1"/>
</dbReference>
<dbReference type="InterPro" id="IPR036390">
    <property type="entry name" value="WH_DNA-bd_sf"/>
</dbReference>
<dbReference type="OrthoDB" id="5117734at2"/>
<dbReference type="PANTHER" id="PTHR33164">
    <property type="entry name" value="TRANSCRIPTIONAL REGULATOR, MARR FAMILY"/>
    <property type="match status" value="1"/>
</dbReference>
<dbReference type="InterPro" id="IPR023187">
    <property type="entry name" value="Tscrpt_reg_MarR-type_CS"/>
</dbReference>
<evidence type="ECO:0000259" key="4">
    <source>
        <dbReference type="PROSITE" id="PS50995"/>
    </source>
</evidence>
<evidence type="ECO:0000313" key="6">
    <source>
        <dbReference type="Proteomes" id="UP000321949"/>
    </source>
</evidence>
<evidence type="ECO:0000256" key="1">
    <source>
        <dbReference type="ARBA" id="ARBA00023015"/>
    </source>
</evidence>
<dbReference type="Proteomes" id="UP000321949">
    <property type="component" value="Unassembled WGS sequence"/>
</dbReference>
<evidence type="ECO:0000256" key="2">
    <source>
        <dbReference type="ARBA" id="ARBA00023125"/>
    </source>
</evidence>
<dbReference type="Gene3D" id="1.10.10.10">
    <property type="entry name" value="Winged helix-like DNA-binding domain superfamily/Winged helix DNA-binding domain"/>
    <property type="match status" value="1"/>
</dbReference>
<dbReference type="GO" id="GO:0003700">
    <property type="term" value="F:DNA-binding transcription factor activity"/>
    <property type="evidence" value="ECO:0007669"/>
    <property type="project" value="InterPro"/>
</dbReference>
<dbReference type="PROSITE" id="PS50995">
    <property type="entry name" value="HTH_MARR_2"/>
    <property type="match status" value="1"/>
</dbReference>
<dbReference type="PROSITE" id="PS01117">
    <property type="entry name" value="HTH_MARR_1"/>
    <property type="match status" value="1"/>
</dbReference>
<evidence type="ECO:0000313" key="5">
    <source>
        <dbReference type="EMBL" id="TXK15237.1"/>
    </source>
</evidence>
<dbReference type="EMBL" id="VRSX01000001">
    <property type="protein sequence ID" value="TXK15237.1"/>
    <property type="molecule type" value="Genomic_DNA"/>
</dbReference>
<name>A0A5C8I724_9MICO</name>
<dbReference type="InterPro" id="IPR036388">
    <property type="entry name" value="WH-like_DNA-bd_sf"/>
</dbReference>
<dbReference type="GO" id="GO:0003677">
    <property type="term" value="F:DNA binding"/>
    <property type="evidence" value="ECO:0007669"/>
    <property type="project" value="UniProtKB-KW"/>
</dbReference>
<sequence length="232" mass="25054">MLTATGPRRFPAHIARHSTAHDLAPSDRLGIRLTYPRGYLSPSSHDRRHASRRAPSTNRAPWATMAHRVPRGVHMSFDAARLAAVISPLRRALAAAARQRDRLPHIPDSHVDVIRALPRGTVRSPGDLSILLGLNRTTVSNLLTAMEINGLVARRPRADDRRHVEVVASAEALALADRFDAVSTAIVADAAAELSAGERAALAAALPALEHLHDLLVAQRARAVEPAEHQNA</sequence>
<gene>
    <name evidence="5" type="ORF">FVP74_02185</name>
</gene>
<dbReference type="GO" id="GO:0006950">
    <property type="term" value="P:response to stress"/>
    <property type="evidence" value="ECO:0007669"/>
    <property type="project" value="TreeGrafter"/>
</dbReference>
<keyword evidence="2" id="KW-0238">DNA-binding</keyword>
<dbReference type="SMART" id="SM00347">
    <property type="entry name" value="HTH_MARR"/>
    <property type="match status" value="1"/>
</dbReference>
<evidence type="ECO:0000256" key="3">
    <source>
        <dbReference type="ARBA" id="ARBA00023163"/>
    </source>
</evidence>
<dbReference type="AlphaFoldDB" id="A0A5C8I724"/>
<dbReference type="SUPFAM" id="SSF46785">
    <property type="entry name" value="Winged helix' DNA-binding domain"/>
    <property type="match status" value="1"/>
</dbReference>
<keyword evidence="6" id="KW-1185">Reference proteome</keyword>
<keyword evidence="3" id="KW-0804">Transcription</keyword>
<comment type="caution">
    <text evidence="5">The sequence shown here is derived from an EMBL/GenBank/DDBJ whole genome shotgun (WGS) entry which is preliminary data.</text>
</comment>
<keyword evidence="1" id="KW-0805">Transcription regulation</keyword>
<organism evidence="5 6">
    <name type="scientific">Microbacterium saccharophilum</name>
    <dbReference type="NCBI Taxonomy" id="1213358"/>
    <lineage>
        <taxon>Bacteria</taxon>
        <taxon>Bacillati</taxon>
        <taxon>Actinomycetota</taxon>
        <taxon>Actinomycetes</taxon>
        <taxon>Micrococcales</taxon>
        <taxon>Microbacteriaceae</taxon>
        <taxon>Microbacterium</taxon>
    </lineage>
</organism>
<reference evidence="5 6" key="1">
    <citation type="submission" date="2019-08" db="EMBL/GenBank/DDBJ databases">
        <authorList>
            <person name="Dong K."/>
        </authorList>
    </citation>
    <scope>NUCLEOTIDE SEQUENCE [LARGE SCALE GENOMIC DNA]</scope>
    <source>
        <strain evidence="5 6">K-1</strain>
    </source>
</reference>
<accession>A0A5C8I724</accession>
<feature type="domain" description="HTH marR-type" evidence="4">
    <location>
        <begin position="79"/>
        <end position="211"/>
    </location>
</feature>